<dbReference type="AlphaFoldDB" id="A0A6L5YZJ4"/>
<comment type="caution">
    <text evidence="1">The sequence shown here is derived from an EMBL/GenBank/DDBJ whole genome shotgun (WGS) entry which is preliminary data.</text>
</comment>
<sequence length="303" mass="32717">MATDAPPAVAVHLGAQKTGSTWLYQVMAANAAAHGAAGVRLLDRDRVRARITRPLLDRRTHRAGRALAALRARRWLAAEARGAGRLVISDENMIGGITEVLRNGALYPSAGRRMTTLAALLGDRPVELFLGIRAQDRFSSSLMAEAVRIGAAKRQTPDSVAARWWECRPRWTALVAALLRAAPQASLTVWDFDALTGAPAGAVNRLVGLPPGTRVVVRAKFRREGLSARAIDEILRVRAAQGPPAARAAEPDIRARYPRGEAWPAFSLWDAGRAAALQADYVADLEALARMPRVRLVSARELA</sequence>
<keyword evidence="2" id="KW-1185">Reference proteome</keyword>
<name>A0A6L5YZJ4_9RHOB</name>
<reference evidence="1 2" key="1">
    <citation type="submission" date="2019-10" db="EMBL/GenBank/DDBJ databases">
        <title>Cognatihalovulum marinum gen. nov. sp. nov., a new member of the family Rhodobacteraceae isolated from deep seawater of the Northwest Indian Ocean.</title>
        <authorList>
            <person name="Ruan C."/>
            <person name="Wang J."/>
            <person name="Zheng X."/>
            <person name="Song L."/>
            <person name="Zhu Y."/>
            <person name="Huang Y."/>
            <person name="Lu Z."/>
            <person name="Du W."/>
            <person name="Huang L."/>
            <person name="Dai X."/>
        </authorList>
    </citation>
    <scope>NUCLEOTIDE SEQUENCE [LARGE SCALE GENOMIC DNA]</scope>
    <source>
        <strain evidence="1 2">2CG4</strain>
    </source>
</reference>
<gene>
    <name evidence="1" type="ORF">GE300_05895</name>
</gene>
<evidence type="ECO:0000313" key="2">
    <source>
        <dbReference type="Proteomes" id="UP000474957"/>
    </source>
</evidence>
<accession>A0A6L5YZJ4</accession>
<dbReference type="InterPro" id="IPR027417">
    <property type="entry name" value="P-loop_NTPase"/>
</dbReference>
<dbReference type="SUPFAM" id="SSF52540">
    <property type="entry name" value="P-loop containing nucleoside triphosphate hydrolases"/>
    <property type="match status" value="1"/>
</dbReference>
<evidence type="ECO:0008006" key="3">
    <source>
        <dbReference type="Google" id="ProtNLM"/>
    </source>
</evidence>
<organism evidence="1 2">
    <name type="scientific">Halovulum marinum</name>
    <dbReference type="NCBI Taxonomy" id="2662447"/>
    <lineage>
        <taxon>Bacteria</taxon>
        <taxon>Pseudomonadati</taxon>
        <taxon>Pseudomonadota</taxon>
        <taxon>Alphaproteobacteria</taxon>
        <taxon>Rhodobacterales</taxon>
        <taxon>Paracoccaceae</taxon>
        <taxon>Halovulum</taxon>
    </lineage>
</organism>
<proteinExistence type="predicted"/>
<protein>
    <recommendedName>
        <fullName evidence="3">Sulfotransferase family protein</fullName>
    </recommendedName>
</protein>
<dbReference type="EMBL" id="WIND01000003">
    <property type="protein sequence ID" value="MSU89154.1"/>
    <property type="molecule type" value="Genomic_DNA"/>
</dbReference>
<dbReference type="Proteomes" id="UP000474957">
    <property type="component" value="Unassembled WGS sequence"/>
</dbReference>
<evidence type="ECO:0000313" key="1">
    <source>
        <dbReference type="EMBL" id="MSU89154.1"/>
    </source>
</evidence>
<dbReference type="RefSeq" id="WP_154445645.1">
    <property type="nucleotide sequence ID" value="NZ_WIND01000003.1"/>
</dbReference>